<dbReference type="PIRSF" id="PIRSF036426">
    <property type="entry name" value="Sirohaem_synth"/>
    <property type="match status" value="1"/>
</dbReference>
<reference evidence="8 9" key="1">
    <citation type="submission" date="2020-07" db="EMBL/GenBank/DDBJ databases">
        <title>Draft genome sequence of four isobutane-metabolizing strains capable of cometabolically degrading diverse ether contaminants.</title>
        <authorList>
            <person name="Chen W."/>
            <person name="Faulkner N."/>
            <person name="Smith C."/>
            <person name="Hyman M."/>
        </authorList>
    </citation>
    <scope>NUCLEOTIDE SEQUENCE [LARGE SCALE GENOMIC DNA]</scope>
    <source>
        <strain evidence="8 9">2A</strain>
    </source>
</reference>
<dbReference type="InterPro" id="IPR012409">
    <property type="entry name" value="Sirohaem_synth"/>
</dbReference>
<dbReference type="EMBL" id="CP059894">
    <property type="protein sequence ID" value="QNJ94670.1"/>
    <property type="molecule type" value="Genomic_DNA"/>
</dbReference>
<proteinExistence type="predicted"/>
<keyword evidence="4" id="KW-0949">S-adenosyl-L-methionine</keyword>
<dbReference type="Proteomes" id="UP000515498">
    <property type="component" value="Chromosome"/>
</dbReference>
<dbReference type="InterPro" id="IPR035996">
    <property type="entry name" value="4pyrrol_Methylase_sf"/>
</dbReference>
<accession>A0A7G8PK04</accession>
<evidence type="ECO:0000256" key="4">
    <source>
        <dbReference type="ARBA" id="ARBA00022691"/>
    </source>
</evidence>
<dbReference type="GO" id="GO:0051287">
    <property type="term" value="F:NAD binding"/>
    <property type="evidence" value="ECO:0007669"/>
    <property type="project" value="InterPro"/>
</dbReference>
<dbReference type="Pfam" id="PF00590">
    <property type="entry name" value="TP_methylase"/>
    <property type="match status" value="1"/>
</dbReference>
<dbReference type="CDD" id="cd11642">
    <property type="entry name" value="SUMT"/>
    <property type="match status" value="1"/>
</dbReference>
<gene>
    <name evidence="8" type="primary">cobA</name>
    <name evidence="8" type="ORF">HZU40_10665</name>
</gene>
<dbReference type="InterPro" id="IPR006366">
    <property type="entry name" value="CobA/CysG_C"/>
</dbReference>
<dbReference type="GO" id="GO:0043115">
    <property type="term" value="F:precorrin-2 dehydrogenase activity"/>
    <property type="evidence" value="ECO:0007669"/>
    <property type="project" value="InterPro"/>
</dbReference>
<dbReference type="GO" id="GO:0004851">
    <property type="term" value="F:uroporphyrin-III C-methyltransferase activity"/>
    <property type="evidence" value="ECO:0007669"/>
    <property type="project" value="UniProtKB-EC"/>
</dbReference>
<dbReference type="Gene3D" id="3.40.50.720">
    <property type="entry name" value="NAD(P)-binding Rossmann-like Domain"/>
    <property type="match status" value="1"/>
</dbReference>
<dbReference type="RefSeq" id="WP_187098355.1">
    <property type="nucleotide sequence ID" value="NZ_CP059894.1"/>
</dbReference>
<dbReference type="InterPro" id="IPR036291">
    <property type="entry name" value="NAD(P)-bd_dom_sf"/>
</dbReference>
<evidence type="ECO:0000256" key="5">
    <source>
        <dbReference type="ARBA" id="ARBA00023244"/>
    </source>
</evidence>
<dbReference type="SUPFAM" id="SSF51735">
    <property type="entry name" value="NAD(P)-binding Rossmann-fold domains"/>
    <property type="match status" value="1"/>
</dbReference>
<evidence type="ECO:0000313" key="8">
    <source>
        <dbReference type="EMBL" id="QNJ94670.1"/>
    </source>
</evidence>
<dbReference type="Gene3D" id="3.40.1010.10">
    <property type="entry name" value="Cobalt-precorrin-4 Transmethylase, Domain 1"/>
    <property type="match status" value="1"/>
</dbReference>
<dbReference type="InterPro" id="IPR014776">
    <property type="entry name" value="4pyrrole_Mease_sub2"/>
</dbReference>
<dbReference type="KEGG" id="mflu:HZU40_10665"/>
<feature type="domain" description="Tetrapyrrole methylase" evidence="7">
    <location>
        <begin position="134"/>
        <end position="346"/>
    </location>
</feature>
<evidence type="ECO:0000256" key="6">
    <source>
        <dbReference type="PIRSR" id="PIRSR036426-1"/>
    </source>
</evidence>
<dbReference type="Gene3D" id="3.30.950.10">
    <property type="entry name" value="Methyltransferase, Cobalt-precorrin-4 Transmethylase, Domain 2"/>
    <property type="match status" value="1"/>
</dbReference>
<dbReference type="EC" id="2.1.1.107" evidence="1"/>
<name>A0A7G8PK04_9MYCO</name>
<dbReference type="NCBIfam" id="NF004790">
    <property type="entry name" value="PRK06136.1"/>
    <property type="match status" value="1"/>
</dbReference>
<feature type="active site" description="Proton donor" evidence="6">
    <location>
        <position position="187"/>
    </location>
</feature>
<protein>
    <recommendedName>
        <fullName evidence="1">uroporphyrinogen-III C-methyltransferase</fullName>
        <ecNumber evidence="1">2.1.1.107</ecNumber>
    </recommendedName>
</protein>
<dbReference type="FunFam" id="3.40.1010.10:FF:000001">
    <property type="entry name" value="Siroheme synthase"/>
    <property type="match status" value="1"/>
</dbReference>
<dbReference type="GO" id="GO:0009236">
    <property type="term" value="P:cobalamin biosynthetic process"/>
    <property type="evidence" value="ECO:0007669"/>
    <property type="project" value="InterPro"/>
</dbReference>
<dbReference type="PANTHER" id="PTHR45790:SF3">
    <property type="entry name" value="S-ADENOSYL-L-METHIONINE-DEPENDENT UROPORPHYRINOGEN III METHYLTRANSFERASE, CHLOROPLASTIC"/>
    <property type="match status" value="1"/>
</dbReference>
<evidence type="ECO:0000256" key="3">
    <source>
        <dbReference type="ARBA" id="ARBA00022679"/>
    </source>
</evidence>
<keyword evidence="2 8" id="KW-0489">Methyltransferase</keyword>
<keyword evidence="3 8" id="KW-0808">Transferase</keyword>
<evidence type="ECO:0000256" key="1">
    <source>
        <dbReference type="ARBA" id="ARBA00012162"/>
    </source>
</evidence>
<keyword evidence="5" id="KW-0627">Porphyrin biosynthesis</keyword>
<dbReference type="InterPro" id="IPR050161">
    <property type="entry name" value="Siro_Cobalamin_biosynth"/>
</dbReference>
<dbReference type="InterPro" id="IPR000878">
    <property type="entry name" value="4pyrrol_Mease"/>
</dbReference>
<dbReference type="PANTHER" id="PTHR45790">
    <property type="entry name" value="SIROHEME SYNTHASE-RELATED"/>
    <property type="match status" value="1"/>
</dbReference>
<dbReference type="GO" id="GO:0019354">
    <property type="term" value="P:siroheme biosynthetic process"/>
    <property type="evidence" value="ECO:0007669"/>
    <property type="project" value="InterPro"/>
</dbReference>
<feature type="active site" description="Proton acceptor" evidence="6">
    <location>
        <position position="165"/>
    </location>
</feature>
<dbReference type="SUPFAM" id="SSF53790">
    <property type="entry name" value="Tetrapyrrole methylase"/>
    <property type="match status" value="1"/>
</dbReference>
<sequence>MSDALATDLAPDGLDGEIALRLPVRHREVTVVGAEDRALSVVGALVAAGAVVTVVSPRPPSYLFDLADRGLITLRDRDFHPADIDMAELLFAYTGIPDTDHTIAELARQQGVFCIGSDRSASRRDSPATVSRGRVIIVGGGPGDPGLLTVAGRAALAGADVIVTDRLAPVGALQDIAPRAQIIDASKIPGGRRTEQHEINAMLIEHALAGRTVVRLKGGDGFVFGRGGEEADECVRAGVTVEVIPGVSSAIAAPAAALIPVTHRGLTQGFTVVSGHVPPDHPDCTVDYAALARTNTTIVLMMAVGNLNAITRALIDAGMPDTTPAAVIADGTLAGQRELRGDLGTIATAAHAAGVRPPATTVIGAVAGFVAGRAARPVAAQLSS</sequence>
<dbReference type="Pfam" id="PF13241">
    <property type="entry name" value="NAD_binding_7"/>
    <property type="match status" value="1"/>
</dbReference>
<evidence type="ECO:0000259" key="7">
    <source>
        <dbReference type="Pfam" id="PF00590"/>
    </source>
</evidence>
<dbReference type="AlphaFoldDB" id="A0A7G8PK04"/>
<evidence type="ECO:0000256" key="2">
    <source>
        <dbReference type="ARBA" id="ARBA00022603"/>
    </source>
</evidence>
<evidence type="ECO:0000313" key="9">
    <source>
        <dbReference type="Proteomes" id="UP000515498"/>
    </source>
</evidence>
<dbReference type="NCBIfam" id="TIGR01469">
    <property type="entry name" value="cobA_cysG_Cterm"/>
    <property type="match status" value="1"/>
</dbReference>
<dbReference type="InterPro" id="IPR014777">
    <property type="entry name" value="4pyrrole_Mease_sub1"/>
</dbReference>
<organism evidence="8 9">
    <name type="scientific">Mycolicibacterium fluoranthenivorans</name>
    <dbReference type="NCBI Taxonomy" id="258505"/>
    <lineage>
        <taxon>Bacteria</taxon>
        <taxon>Bacillati</taxon>
        <taxon>Actinomycetota</taxon>
        <taxon>Actinomycetes</taxon>
        <taxon>Mycobacteriales</taxon>
        <taxon>Mycobacteriaceae</taxon>
        <taxon>Mycolicibacterium</taxon>
    </lineage>
</organism>
<dbReference type="GO" id="GO:0032259">
    <property type="term" value="P:methylation"/>
    <property type="evidence" value="ECO:0007669"/>
    <property type="project" value="UniProtKB-KW"/>
</dbReference>
<dbReference type="GO" id="GO:0051266">
    <property type="term" value="F:sirohydrochlorin ferrochelatase activity"/>
    <property type="evidence" value="ECO:0007669"/>
    <property type="project" value="InterPro"/>
</dbReference>